<comment type="caution">
    <text evidence="2">The sequence shown here is derived from an EMBL/GenBank/DDBJ whole genome shotgun (WGS) entry which is preliminary data.</text>
</comment>
<dbReference type="InterPro" id="IPR018713">
    <property type="entry name" value="MPAB/Lcp_cat_dom"/>
</dbReference>
<dbReference type="Proteomes" id="UP001169760">
    <property type="component" value="Unassembled WGS sequence"/>
</dbReference>
<dbReference type="RefSeq" id="WP_303492675.1">
    <property type="nucleotide sequence ID" value="NZ_JAUOPB010000006.1"/>
</dbReference>
<dbReference type="PANTHER" id="PTHR36124">
    <property type="match status" value="1"/>
</dbReference>
<gene>
    <name evidence="2" type="ORF">Q4521_09845</name>
</gene>
<dbReference type="AlphaFoldDB" id="A0AAW7X5D4"/>
<evidence type="ECO:0000313" key="2">
    <source>
        <dbReference type="EMBL" id="MDO6422777.1"/>
    </source>
</evidence>
<feature type="domain" description="ER-bound oxygenase mpaB/mpaB'/Rubber oxygenase catalytic" evidence="1">
    <location>
        <begin position="79"/>
        <end position="213"/>
    </location>
</feature>
<dbReference type="PANTHER" id="PTHR36124:SF1">
    <property type="entry name" value="ER-BOUND OXYGENASE MPAB_MPAB'_RUBBER OXYGENASE CATALYTIC DOMAIN-CONTAINING PROTEIN"/>
    <property type="match status" value="1"/>
</dbReference>
<accession>A0AAW7X5D4</accession>
<sequence length="220" mass="25756">MTLPNPIATLYYKKYRNPFRLGSYVGFIRGFCAKPIAPYLIGESQLNADTLQRLSRSRDAVRTMVIEGLDSDAANKWFQTMAHGHKHVALDDTHYLYVLANFYLEPLRVLRQQHKNLTKQEHAHYLAFWNKVAAKMQLTNIPTTYLQWLTLRNNYEREHAGASAESKLLMQRCLYLVVNFSIPFGFRGISRRIIVNLLPQKHRDWFGLAACRWLRVCVRR</sequence>
<reference evidence="2" key="1">
    <citation type="submission" date="2023-07" db="EMBL/GenBank/DDBJ databases">
        <title>Genome content predicts the carbon catabolic preferences of heterotrophic bacteria.</title>
        <authorList>
            <person name="Gralka M."/>
        </authorList>
    </citation>
    <scope>NUCLEOTIDE SEQUENCE</scope>
    <source>
        <strain evidence="2">I3M17_2</strain>
    </source>
</reference>
<evidence type="ECO:0000259" key="1">
    <source>
        <dbReference type="Pfam" id="PF09995"/>
    </source>
</evidence>
<name>A0AAW7X5D4_9GAMM</name>
<dbReference type="Pfam" id="PF09995">
    <property type="entry name" value="MPAB_Lcp_cat"/>
    <property type="match status" value="1"/>
</dbReference>
<dbReference type="EMBL" id="JAUOPB010000006">
    <property type="protein sequence ID" value="MDO6422777.1"/>
    <property type="molecule type" value="Genomic_DNA"/>
</dbReference>
<dbReference type="InterPro" id="IPR046366">
    <property type="entry name" value="MPAB"/>
</dbReference>
<evidence type="ECO:0000313" key="3">
    <source>
        <dbReference type="Proteomes" id="UP001169760"/>
    </source>
</evidence>
<dbReference type="GO" id="GO:0016491">
    <property type="term" value="F:oxidoreductase activity"/>
    <property type="evidence" value="ECO:0007669"/>
    <property type="project" value="InterPro"/>
</dbReference>
<protein>
    <submittedName>
        <fullName evidence="2">Oxygenase MpaB family protein</fullName>
    </submittedName>
</protein>
<organism evidence="2 3">
    <name type="scientific">Saccharophagus degradans</name>
    <dbReference type="NCBI Taxonomy" id="86304"/>
    <lineage>
        <taxon>Bacteria</taxon>
        <taxon>Pseudomonadati</taxon>
        <taxon>Pseudomonadota</taxon>
        <taxon>Gammaproteobacteria</taxon>
        <taxon>Cellvibrionales</taxon>
        <taxon>Cellvibrionaceae</taxon>
        <taxon>Saccharophagus</taxon>
    </lineage>
</organism>
<proteinExistence type="predicted"/>